<keyword evidence="5" id="KW-1185">Reference proteome</keyword>
<comment type="caution">
    <text evidence="2">The sequence shown here is derived from an EMBL/GenBank/DDBJ whole genome shotgun (WGS) entry which is preliminary data.</text>
</comment>
<sequence>MTGPTPQARAAVLGRVKAALASAPPQAVAVPRDYHHDLLAGPGDVERFAETVAEYRARVHRVEAAAIASTVLELVGPDATVVIPADLPTEWVAGVTTIADAPALGVEQLDRADAVLTACALGIAATGTIVLDAGPAQGRRALTLVPDHHICVVRVDQIVDTVPQAFAELTPTRPLTFISGPSATSDIELQRVEGVHGPRTLDVLIV</sequence>
<dbReference type="RefSeq" id="WP_036447089.1">
    <property type="nucleotide sequence ID" value="NZ_JACKVC010000010.1"/>
</dbReference>
<dbReference type="EMBL" id="JBDLOU010000026">
    <property type="protein sequence ID" value="MEX3739389.1"/>
    <property type="molecule type" value="Genomic_DNA"/>
</dbReference>
<dbReference type="AlphaFoldDB" id="A0AAW5T023"/>
<dbReference type="InterPro" id="IPR037171">
    <property type="entry name" value="NagB/RpiA_transferase-like"/>
</dbReference>
<dbReference type="Proteomes" id="UP001141659">
    <property type="component" value="Unassembled WGS sequence"/>
</dbReference>
<evidence type="ECO:0000313" key="3">
    <source>
        <dbReference type="EMBL" id="MEX3739389.1"/>
    </source>
</evidence>
<evidence type="ECO:0000313" key="2">
    <source>
        <dbReference type="EMBL" id="MCV7387888.1"/>
    </source>
</evidence>
<dbReference type="Pfam" id="PF02589">
    <property type="entry name" value="LUD_dom"/>
    <property type="match status" value="1"/>
</dbReference>
<evidence type="ECO:0000313" key="5">
    <source>
        <dbReference type="Proteomes" id="UP001558474"/>
    </source>
</evidence>
<gene>
    <name evidence="3" type="ORF">ABFW12_14250</name>
    <name evidence="2" type="ORF">H5P34_07480</name>
</gene>
<dbReference type="Gene3D" id="3.40.50.10420">
    <property type="entry name" value="NagB/RpiA/CoA transferase-like"/>
    <property type="match status" value="1"/>
</dbReference>
<protein>
    <submittedName>
        <fullName evidence="2">Lactate utilization protein C</fullName>
    </submittedName>
</protein>
<dbReference type="InterPro" id="IPR024185">
    <property type="entry name" value="FTHF_cligase-like_sf"/>
</dbReference>
<evidence type="ECO:0000313" key="4">
    <source>
        <dbReference type="Proteomes" id="UP001141659"/>
    </source>
</evidence>
<dbReference type="Proteomes" id="UP001558474">
    <property type="component" value="Unassembled WGS sequence"/>
</dbReference>
<name>A0AAW5T023_9MYCO</name>
<reference evidence="2" key="2">
    <citation type="journal article" date="2022" name="BMC Genomics">
        <title>Comparative genome analysis of mycobacteria focusing on tRNA and non-coding RNA.</title>
        <authorList>
            <person name="Behra P.R.K."/>
            <person name="Pettersson B.M.F."/>
            <person name="Ramesh M."/>
            <person name="Das S."/>
            <person name="Dasgupta S."/>
            <person name="Kirsebom L.A."/>
        </authorList>
    </citation>
    <scope>NUCLEOTIDE SEQUENCE</scope>
    <source>
        <strain evidence="2">DSM 44242</strain>
    </source>
</reference>
<dbReference type="PANTHER" id="PTHR43682">
    <property type="entry name" value="LACTATE UTILIZATION PROTEIN C"/>
    <property type="match status" value="1"/>
</dbReference>
<reference evidence="2" key="1">
    <citation type="submission" date="2020-07" db="EMBL/GenBank/DDBJ databases">
        <authorList>
            <person name="Pettersson B.M.F."/>
            <person name="Behra P.R.K."/>
            <person name="Ramesh M."/>
            <person name="Das S."/>
            <person name="Dasgupta S."/>
            <person name="Kirsebom L.A."/>
        </authorList>
    </citation>
    <scope>NUCLEOTIDE SEQUENCE</scope>
    <source>
        <strain evidence="2">DSM 44242</strain>
    </source>
</reference>
<accession>A0AAW5T023</accession>
<proteinExistence type="predicted"/>
<feature type="domain" description="LUD" evidence="1">
    <location>
        <begin position="45"/>
        <end position="206"/>
    </location>
</feature>
<dbReference type="EMBL" id="JACKVC010000010">
    <property type="protein sequence ID" value="MCV7387888.1"/>
    <property type="molecule type" value="Genomic_DNA"/>
</dbReference>
<reference evidence="3 5" key="3">
    <citation type="submission" date="2024-04" db="EMBL/GenBank/DDBJ databases">
        <title>Genomic Markers of Mycobacteria.</title>
        <authorList>
            <person name="Soliman M.S."/>
            <person name="Elkholy A."/>
            <person name="Soliman N.S."/>
            <person name="Abbas A."/>
            <person name="Khayrat S."/>
            <person name="Shawky S."/>
        </authorList>
    </citation>
    <scope>NUCLEOTIDE SEQUENCE [LARGE SCALE GENOMIC DNA]</scope>
    <source>
        <strain evidence="3 5">Egy-CU-AM5</strain>
    </source>
</reference>
<evidence type="ECO:0000259" key="1">
    <source>
        <dbReference type="Pfam" id="PF02589"/>
    </source>
</evidence>
<dbReference type="InterPro" id="IPR003741">
    <property type="entry name" value="LUD_dom"/>
</dbReference>
<dbReference type="PANTHER" id="PTHR43682:SF1">
    <property type="entry name" value="LACTATE UTILIZATION PROTEIN C"/>
    <property type="match status" value="1"/>
</dbReference>
<organism evidence="2 4">
    <name type="scientific">Mycolicibacterium porcinum</name>
    <dbReference type="NCBI Taxonomy" id="39693"/>
    <lineage>
        <taxon>Bacteria</taxon>
        <taxon>Bacillati</taxon>
        <taxon>Actinomycetota</taxon>
        <taxon>Actinomycetes</taxon>
        <taxon>Mycobacteriales</taxon>
        <taxon>Mycobacteriaceae</taxon>
        <taxon>Mycolicibacterium</taxon>
    </lineage>
</organism>
<dbReference type="SUPFAM" id="SSF100950">
    <property type="entry name" value="NagB/RpiA/CoA transferase-like"/>
    <property type="match status" value="1"/>
</dbReference>